<proteinExistence type="predicted"/>
<reference evidence="3" key="1">
    <citation type="journal article" date="2012" name="MBio">
        <title>Comparative genome analysis of Trichophyton rubrum and related dermatophytes reveals candidate genes involved in infection.</title>
        <authorList>
            <person name="Martinez D.A."/>
            <person name="Oliver B.G."/>
            <person name="Graeser Y."/>
            <person name="Goldberg J.M."/>
            <person name="Li W."/>
            <person name="Martinez-Rossi N.M."/>
            <person name="Monod M."/>
            <person name="Shelest E."/>
            <person name="Barton R.C."/>
            <person name="Birch E."/>
            <person name="Brakhage A.A."/>
            <person name="Chen Z."/>
            <person name="Gurr S.J."/>
            <person name="Heiman D."/>
            <person name="Heitman J."/>
            <person name="Kosti I."/>
            <person name="Rossi A."/>
            <person name="Saif S."/>
            <person name="Samalova M."/>
            <person name="Saunders C.W."/>
            <person name="Shea T."/>
            <person name="Summerbell R.C."/>
            <person name="Xu J."/>
            <person name="Young S."/>
            <person name="Zeng Q."/>
            <person name="Birren B.W."/>
            <person name="Cuomo C.A."/>
            <person name="White T.C."/>
        </authorList>
    </citation>
    <scope>NUCLEOTIDE SEQUENCE [LARGE SCALE GENOMIC DNA]</scope>
    <source>
        <strain evidence="3">ATCC MYA-4605 / CBS 113480</strain>
    </source>
</reference>
<evidence type="ECO:0000256" key="1">
    <source>
        <dbReference type="SAM" id="MobiDB-lite"/>
    </source>
</evidence>
<dbReference type="GO" id="GO:0005634">
    <property type="term" value="C:nucleus"/>
    <property type="evidence" value="ECO:0007669"/>
    <property type="project" value="TreeGrafter"/>
</dbReference>
<feature type="compositionally biased region" description="Low complexity" evidence="1">
    <location>
        <begin position="85"/>
        <end position="104"/>
    </location>
</feature>
<gene>
    <name evidence="2" type="ORF">MCYG_08094</name>
</gene>
<accession>C5FZH2</accession>
<dbReference type="VEuPathDB" id="FungiDB:MCYG_08094"/>
<dbReference type="SUPFAM" id="SSF47072">
    <property type="entry name" value="Cysteine alpha-hairpin motif"/>
    <property type="match status" value="1"/>
</dbReference>
<evidence type="ECO:0000313" key="3">
    <source>
        <dbReference type="Proteomes" id="UP000002035"/>
    </source>
</evidence>
<dbReference type="Proteomes" id="UP000002035">
    <property type="component" value="Unassembled WGS sequence"/>
</dbReference>
<dbReference type="InterPro" id="IPR009069">
    <property type="entry name" value="Cys_alpha_HP_mot_SF"/>
</dbReference>
<feature type="region of interest" description="Disordered" evidence="1">
    <location>
        <begin position="85"/>
        <end position="123"/>
    </location>
</feature>
<protein>
    <submittedName>
        <fullName evidence="2">CHCH domain-containing protein</fullName>
    </submittedName>
</protein>
<dbReference type="RefSeq" id="XP_002843011.1">
    <property type="nucleotide sequence ID" value="XM_002842965.1"/>
</dbReference>
<dbReference type="GO" id="GO:0007005">
    <property type="term" value="P:mitochondrion organization"/>
    <property type="evidence" value="ECO:0007669"/>
    <property type="project" value="InterPro"/>
</dbReference>
<name>C5FZH2_ARTOC</name>
<dbReference type="STRING" id="554155.C5FZH2"/>
<dbReference type="OMA" id="CDADARN"/>
<dbReference type="InterPro" id="IPR055304">
    <property type="entry name" value="CHCHD2/10-like"/>
</dbReference>
<evidence type="ECO:0000313" key="2">
    <source>
        <dbReference type="EMBL" id="EEQ35275.1"/>
    </source>
</evidence>
<feature type="compositionally biased region" description="Low complexity" evidence="1">
    <location>
        <begin position="7"/>
        <end position="54"/>
    </location>
</feature>
<dbReference type="GeneID" id="9227646"/>
<dbReference type="OrthoDB" id="1106148at2759"/>
<sequence>MARQRRSAAPARSAPTRPTAAPARPAAPQMQQQQRPSSTAAAAHPQTQQAPVAQSSGGSSLFGQMAATAGGVAIGSSIGHAVGSFFTGGSSSAAPAETQQAAAQPMDSSMYQSNSTSGWAEDAPCAADARSFRKCMDDNRGDLSICGWYMDQLKACQQAAKPY</sequence>
<feature type="compositionally biased region" description="Polar residues" evidence="1">
    <location>
        <begin position="106"/>
        <end position="118"/>
    </location>
</feature>
<dbReference type="InterPro" id="IPR018648">
    <property type="entry name" value="DUF2076"/>
</dbReference>
<dbReference type="PANTHER" id="PTHR13523:SF2">
    <property type="entry name" value="COILED-COIL-HELIX-COILED-COIL-HELIX DOMAIN CONTAINING 2, ISOFORM A-RELATED"/>
    <property type="match status" value="1"/>
</dbReference>
<dbReference type="AlphaFoldDB" id="C5FZH2"/>
<organism evidence="2 3">
    <name type="scientific">Arthroderma otae (strain ATCC MYA-4605 / CBS 113480)</name>
    <name type="common">Microsporum canis</name>
    <dbReference type="NCBI Taxonomy" id="554155"/>
    <lineage>
        <taxon>Eukaryota</taxon>
        <taxon>Fungi</taxon>
        <taxon>Dikarya</taxon>
        <taxon>Ascomycota</taxon>
        <taxon>Pezizomycotina</taxon>
        <taxon>Eurotiomycetes</taxon>
        <taxon>Eurotiomycetidae</taxon>
        <taxon>Onygenales</taxon>
        <taxon>Arthrodermataceae</taxon>
        <taxon>Microsporum</taxon>
    </lineage>
</organism>
<dbReference type="PANTHER" id="PTHR13523">
    <property type="entry name" value="COILED-COIL-HELIX-COILED-COIL-HELIX DOMAIN CONTAINING 2/NUR77"/>
    <property type="match status" value="1"/>
</dbReference>
<dbReference type="EMBL" id="DS995708">
    <property type="protein sequence ID" value="EEQ35275.1"/>
    <property type="molecule type" value="Genomic_DNA"/>
</dbReference>
<dbReference type="eggNOG" id="KOG4090">
    <property type="taxonomic scope" value="Eukaryota"/>
</dbReference>
<dbReference type="GO" id="GO:0005739">
    <property type="term" value="C:mitochondrion"/>
    <property type="evidence" value="ECO:0007669"/>
    <property type="project" value="TreeGrafter"/>
</dbReference>
<keyword evidence="3" id="KW-1185">Reference proteome</keyword>
<dbReference type="Pfam" id="PF09849">
    <property type="entry name" value="DUF2076"/>
    <property type="match status" value="1"/>
</dbReference>
<feature type="region of interest" description="Disordered" evidence="1">
    <location>
        <begin position="1"/>
        <end position="61"/>
    </location>
</feature>
<dbReference type="HOGENOM" id="CLU_093520_0_1_1"/>